<evidence type="ECO:0000313" key="2">
    <source>
        <dbReference type="EMBL" id="QIK39921.1"/>
    </source>
</evidence>
<sequence>MILSRRTLMSIGVAALAMPSVARAQTASRRYRLDRAGSEIGTHDISISRSGDTMTVDVSIAIAVRVLGLVAYRYEMTSREIWQNGMLRSIRSRSDNNGDATFVNADRSGSVIRIDGSAFAGTADAGVGTTSYWNPAILDRPVWISTQGGTPLDIRATRTGTASYPVSGGTVATTAYALGAELPATVHYTASGEWAGSTFDARGSQVTYIADSLSPAFAEIWSES</sequence>
<dbReference type="AlphaFoldDB" id="A0A6G7VIS0"/>
<organism evidence="2 3">
    <name type="scientific">Pontivivens nitratireducens</name>
    <dbReference type="NCBI Taxonomy" id="2758038"/>
    <lineage>
        <taxon>Bacteria</taxon>
        <taxon>Pseudomonadati</taxon>
        <taxon>Pseudomonadota</taxon>
        <taxon>Alphaproteobacteria</taxon>
        <taxon>Rhodobacterales</taxon>
        <taxon>Paracoccaceae</taxon>
        <taxon>Pontivivens</taxon>
    </lineage>
</organism>
<feature type="chain" id="PRO_5026197635" evidence="1">
    <location>
        <begin position="25"/>
        <end position="224"/>
    </location>
</feature>
<gene>
    <name evidence="2" type="ORF">G8E03_03560</name>
</gene>
<feature type="signal peptide" evidence="1">
    <location>
        <begin position="1"/>
        <end position="24"/>
    </location>
</feature>
<proteinExistence type="predicted"/>
<name>A0A6G7VIS0_9RHOB</name>
<dbReference type="EMBL" id="CP049811">
    <property type="protein sequence ID" value="QIK39921.1"/>
    <property type="molecule type" value="Genomic_DNA"/>
</dbReference>
<keyword evidence="3" id="KW-1185">Reference proteome</keyword>
<evidence type="ECO:0000256" key="1">
    <source>
        <dbReference type="SAM" id="SignalP"/>
    </source>
</evidence>
<keyword evidence="1" id="KW-0732">Signal</keyword>
<evidence type="ECO:0000313" key="3">
    <source>
        <dbReference type="Proteomes" id="UP000500791"/>
    </source>
</evidence>
<dbReference type="Proteomes" id="UP000500791">
    <property type="component" value="Chromosome"/>
</dbReference>
<dbReference type="KEGG" id="mon:G8E03_03560"/>
<accession>A0A6G7VIS0</accession>
<dbReference type="Pfam" id="PF19630">
    <property type="entry name" value="DUF6134"/>
    <property type="match status" value="1"/>
</dbReference>
<reference evidence="2 3" key="1">
    <citation type="submission" date="2020-03" db="EMBL/GenBank/DDBJ databases">
        <title>Complete genome sequence of Monaibacterium sp. ALG8 with diverse plasmids.</title>
        <authorList>
            <person name="Sun C."/>
        </authorList>
    </citation>
    <scope>NUCLEOTIDE SEQUENCE [LARGE SCALE GENOMIC DNA]</scope>
    <source>
        <strain evidence="2 3">ALG8</strain>
    </source>
</reference>
<dbReference type="InterPro" id="IPR045767">
    <property type="entry name" value="DUF6134"/>
</dbReference>
<protein>
    <submittedName>
        <fullName evidence="2">Uncharacterized protein</fullName>
    </submittedName>
</protein>